<reference evidence="3 4" key="1">
    <citation type="journal article" date="2016" name="Nat. Commun.">
        <title>Thousands of microbial genomes shed light on interconnected biogeochemical processes in an aquifer system.</title>
        <authorList>
            <person name="Anantharaman K."/>
            <person name="Brown C.T."/>
            <person name="Hug L.A."/>
            <person name="Sharon I."/>
            <person name="Castelle C.J."/>
            <person name="Probst A.J."/>
            <person name="Thomas B.C."/>
            <person name="Singh A."/>
            <person name="Wilkins M.J."/>
            <person name="Karaoz U."/>
            <person name="Brodie E.L."/>
            <person name="Williams K.H."/>
            <person name="Hubbard S.S."/>
            <person name="Banfield J.F."/>
        </authorList>
    </citation>
    <scope>NUCLEOTIDE SEQUENCE [LARGE SCALE GENOMIC DNA]</scope>
</reference>
<dbReference type="InterPro" id="IPR052226">
    <property type="entry name" value="UPF0332_toxin"/>
</dbReference>
<dbReference type="PANTHER" id="PTHR36565">
    <property type="entry name" value="UPF0332 PROTEIN TM_1000"/>
    <property type="match status" value="1"/>
</dbReference>
<dbReference type="AlphaFoldDB" id="A0A1F7RLN8"/>
<evidence type="ECO:0000313" key="3">
    <source>
        <dbReference type="EMBL" id="OGL42433.1"/>
    </source>
</evidence>
<dbReference type="InterPro" id="IPR007842">
    <property type="entry name" value="HEPN_dom"/>
</dbReference>
<proteinExistence type="inferred from homology"/>
<comment type="similarity">
    <text evidence="1">Belongs to the UPF0332 family.</text>
</comment>
<feature type="domain" description="HEPN" evidence="2">
    <location>
        <begin position="10"/>
        <end position="126"/>
    </location>
</feature>
<sequence>MNKGETALIQYRLTQAKASIEEAKVLLREGMSFRSIMNRLYYAMFYAVLALLQEKRLGTSKHIGVISLFDKEFIKTGTFKKDLSKSLHRAFELRQKGDYMEQNEVTKEDIDEMLPKTQDFINAIEKFLFKEVKTGSMNRTPTNEEL</sequence>
<dbReference type="EMBL" id="MGDB01000047">
    <property type="protein sequence ID" value="OGL42433.1"/>
    <property type="molecule type" value="Genomic_DNA"/>
</dbReference>
<gene>
    <name evidence="3" type="ORF">A2042_04605</name>
</gene>
<organism evidence="3 4">
    <name type="scientific">Candidatus Schekmanbacteria bacterium GWA2_38_11</name>
    <dbReference type="NCBI Taxonomy" id="1817876"/>
    <lineage>
        <taxon>Bacteria</taxon>
        <taxon>Candidatus Schekmaniibacteriota</taxon>
    </lineage>
</organism>
<dbReference type="Pfam" id="PF05168">
    <property type="entry name" value="HEPN"/>
    <property type="match status" value="1"/>
</dbReference>
<comment type="caution">
    <text evidence="3">The sequence shown here is derived from an EMBL/GenBank/DDBJ whole genome shotgun (WGS) entry which is preliminary data.</text>
</comment>
<evidence type="ECO:0000313" key="4">
    <source>
        <dbReference type="Proteomes" id="UP000178526"/>
    </source>
</evidence>
<dbReference type="Proteomes" id="UP000178526">
    <property type="component" value="Unassembled WGS sequence"/>
</dbReference>
<dbReference type="PANTHER" id="PTHR36565:SF1">
    <property type="entry name" value="UPF0332 PROTEIN TM_1000"/>
    <property type="match status" value="1"/>
</dbReference>
<dbReference type="Gene3D" id="1.20.120.330">
    <property type="entry name" value="Nucleotidyltransferases domain 2"/>
    <property type="match status" value="1"/>
</dbReference>
<name>A0A1F7RLN8_9BACT</name>
<evidence type="ECO:0000259" key="2">
    <source>
        <dbReference type="Pfam" id="PF05168"/>
    </source>
</evidence>
<evidence type="ECO:0000256" key="1">
    <source>
        <dbReference type="ARBA" id="ARBA00038248"/>
    </source>
</evidence>
<accession>A0A1F7RLN8</accession>
<protein>
    <recommendedName>
        <fullName evidence="2">HEPN domain-containing protein</fullName>
    </recommendedName>
</protein>